<proteinExistence type="predicted"/>
<feature type="compositionally biased region" description="Acidic residues" evidence="1">
    <location>
        <begin position="61"/>
        <end position="70"/>
    </location>
</feature>
<dbReference type="InParanoid" id="A0A1X7VHV7"/>
<reference evidence="2" key="1">
    <citation type="submission" date="2017-05" db="UniProtKB">
        <authorList>
            <consortium name="EnsemblMetazoa"/>
        </authorList>
    </citation>
    <scope>IDENTIFICATION</scope>
</reference>
<sequence>MVTDKHKTVSSMKEAKQIALLLNEEEGDRSNITSGVLLDMLYNCFDNPEKDNVMEDKSSSDDEENSELGELETSGLVVTRLVDYKKIWRWK</sequence>
<evidence type="ECO:0000256" key="1">
    <source>
        <dbReference type="SAM" id="MobiDB-lite"/>
    </source>
</evidence>
<accession>A0A1X7VHV7</accession>
<name>A0A1X7VHV7_AMPQE</name>
<evidence type="ECO:0000313" key="2">
    <source>
        <dbReference type="EnsemblMetazoa" id="Aqu2.1.39394_001"/>
    </source>
</evidence>
<dbReference type="EnsemblMetazoa" id="Aqu2.1.39394_001">
    <property type="protein sequence ID" value="Aqu2.1.39394_001"/>
    <property type="gene ID" value="Aqu2.1.39394"/>
</dbReference>
<dbReference type="AlphaFoldDB" id="A0A1X7VHV7"/>
<feature type="compositionally biased region" description="Basic and acidic residues" evidence="1">
    <location>
        <begin position="49"/>
        <end position="60"/>
    </location>
</feature>
<organism evidence="2">
    <name type="scientific">Amphimedon queenslandica</name>
    <name type="common">Sponge</name>
    <dbReference type="NCBI Taxonomy" id="400682"/>
    <lineage>
        <taxon>Eukaryota</taxon>
        <taxon>Metazoa</taxon>
        <taxon>Porifera</taxon>
        <taxon>Demospongiae</taxon>
        <taxon>Heteroscleromorpha</taxon>
        <taxon>Haplosclerida</taxon>
        <taxon>Niphatidae</taxon>
        <taxon>Amphimedon</taxon>
    </lineage>
</organism>
<protein>
    <submittedName>
        <fullName evidence="2">Uncharacterized protein</fullName>
    </submittedName>
</protein>
<feature type="region of interest" description="Disordered" evidence="1">
    <location>
        <begin position="49"/>
        <end position="70"/>
    </location>
</feature>